<dbReference type="InterPro" id="IPR000792">
    <property type="entry name" value="Tscrpt_reg_LuxR_C"/>
</dbReference>
<name>A0ABX2B380_9BACT</name>
<dbReference type="SUPFAM" id="SSF46894">
    <property type="entry name" value="C-terminal effector domain of the bipartite response regulators"/>
    <property type="match status" value="1"/>
</dbReference>
<organism evidence="5 6">
    <name type="scientific">Xylanibacter caecicola</name>
    <dbReference type="NCBI Taxonomy" id="2736294"/>
    <lineage>
        <taxon>Bacteria</taxon>
        <taxon>Pseudomonadati</taxon>
        <taxon>Bacteroidota</taxon>
        <taxon>Bacteroidia</taxon>
        <taxon>Bacteroidales</taxon>
        <taxon>Prevotellaceae</taxon>
        <taxon>Xylanibacter</taxon>
    </lineage>
</organism>
<evidence type="ECO:0000256" key="3">
    <source>
        <dbReference type="ARBA" id="ARBA00023163"/>
    </source>
</evidence>
<keyword evidence="3" id="KW-0804">Transcription</keyword>
<keyword evidence="6" id="KW-1185">Reference proteome</keyword>
<dbReference type="InterPro" id="IPR016032">
    <property type="entry name" value="Sig_transdc_resp-reg_C-effctor"/>
</dbReference>
<protein>
    <submittedName>
        <fullName evidence="5">Helix-turn-helix transcriptional regulator</fullName>
    </submittedName>
</protein>
<gene>
    <name evidence="5" type="ORF">HPS54_09360</name>
</gene>
<evidence type="ECO:0000313" key="5">
    <source>
        <dbReference type="EMBL" id="NPE25716.1"/>
    </source>
</evidence>
<dbReference type="Pfam" id="PF01814">
    <property type="entry name" value="Hemerythrin"/>
    <property type="match status" value="1"/>
</dbReference>
<dbReference type="PROSITE" id="PS50043">
    <property type="entry name" value="HTH_LUXR_2"/>
    <property type="match status" value="1"/>
</dbReference>
<dbReference type="EMBL" id="JABKKJ010000016">
    <property type="protein sequence ID" value="NPE25716.1"/>
    <property type="molecule type" value="Genomic_DNA"/>
</dbReference>
<dbReference type="PROSITE" id="PS00622">
    <property type="entry name" value="HTH_LUXR_1"/>
    <property type="match status" value="1"/>
</dbReference>
<dbReference type="PRINTS" id="PR00038">
    <property type="entry name" value="HTHLUXR"/>
</dbReference>
<accession>A0ABX2B380</accession>
<dbReference type="Gene3D" id="1.10.10.10">
    <property type="entry name" value="Winged helix-like DNA-binding domain superfamily/Winged helix DNA-binding domain"/>
    <property type="match status" value="1"/>
</dbReference>
<dbReference type="Gene3D" id="1.20.120.520">
    <property type="entry name" value="nmb1532 protein domain like"/>
    <property type="match status" value="1"/>
</dbReference>
<dbReference type="Proteomes" id="UP000820977">
    <property type="component" value="Unassembled WGS sequence"/>
</dbReference>
<dbReference type="InterPro" id="IPR036388">
    <property type="entry name" value="WH-like_DNA-bd_sf"/>
</dbReference>
<feature type="domain" description="HTH luxR-type" evidence="4">
    <location>
        <begin position="244"/>
        <end position="309"/>
    </location>
</feature>
<keyword evidence="2" id="KW-0238">DNA-binding</keyword>
<evidence type="ECO:0000313" key="6">
    <source>
        <dbReference type="Proteomes" id="UP000820977"/>
    </source>
</evidence>
<reference evidence="5 6" key="1">
    <citation type="submission" date="2020-05" db="EMBL/GenBank/DDBJ databases">
        <title>Distinct polysaccharide utilization as determinants for interspecies competition between intestinal Prevotella spp.</title>
        <authorList>
            <person name="Galvez E.J.C."/>
            <person name="Iljazovic A."/>
            <person name="Strowig T."/>
        </authorList>
    </citation>
    <scope>NUCLEOTIDE SEQUENCE [LARGE SCALE GENOMIC DNA]</scope>
    <source>
        <strain evidence="5 6">PCHR</strain>
    </source>
</reference>
<dbReference type="CDD" id="cd06170">
    <property type="entry name" value="LuxR_C_like"/>
    <property type="match status" value="1"/>
</dbReference>
<evidence type="ECO:0000256" key="2">
    <source>
        <dbReference type="ARBA" id="ARBA00023125"/>
    </source>
</evidence>
<dbReference type="PANTHER" id="PTHR44688:SF16">
    <property type="entry name" value="DNA-BINDING TRANSCRIPTIONAL ACTIVATOR DEVR_DOSR"/>
    <property type="match status" value="1"/>
</dbReference>
<dbReference type="Pfam" id="PF00196">
    <property type="entry name" value="GerE"/>
    <property type="match status" value="1"/>
</dbReference>
<dbReference type="RefSeq" id="WP_172345182.1">
    <property type="nucleotide sequence ID" value="NZ_CATJFF010000028.1"/>
</dbReference>
<proteinExistence type="predicted"/>
<comment type="caution">
    <text evidence="5">The sequence shown here is derived from an EMBL/GenBank/DDBJ whole genome shotgun (WGS) entry which is preliminary data.</text>
</comment>
<dbReference type="SMART" id="SM00421">
    <property type="entry name" value="HTH_LUXR"/>
    <property type="match status" value="1"/>
</dbReference>
<dbReference type="PANTHER" id="PTHR44688">
    <property type="entry name" value="DNA-BINDING TRANSCRIPTIONAL ACTIVATOR DEVR_DOSR"/>
    <property type="match status" value="1"/>
</dbReference>
<keyword evidence="1" id="KW-0805">Transcription regulation</keyword>
<sequence>MKNNKIYEADDRMISLIADNYDMLQSLGRFGINLGFGDKTVREVCEEQNVDTCTFLAVVNFSMNGNAPVNDNDRLSISTLLHYLEASHEYYLNFELPFIRRELKEALDDSDNLARLILRLYDEFADEVRVHMEYEEQHVFPYVEGLLNRKVDDSYDIDTFSKHHDQIDMKLRELKNIIIKYLPSDSHRNNQLIATLHDLYSNEEWLKQHARIEDEMFIPVIRNLENKFKKNDVSAKISRMISRNKDGGEALSDREKDVVVALVQGMTNKEIADHLFISVNTVITHRRNIARKLQIHSPAGLTIYAIVNNLVDISSVKL</sequence>
<evidence type="ECO:0000259" key="4">
    <source>
        <dbReference type="PROSITE" id="PS50043"/>
    </source>
</evidence>
<dbReference type="InterPro" id="IPR012312">
    <property type="entry name" value="Hemerythrin-like"/>
</dbReference>
<evidence type="ECO:0000256" key="1">
    <source>
        <dbReference type="ARBA" id="ARBA00023015"/>
    </source>
</evidence>